<feature type="domain" description="EamA" evidence="2">
    <location>
        <begin position="22"/>
        <end position="147"/>
    </location>
</feature>
<evidence type="ECO:0000259" key="2">
    <source>
        <dbReference type="Pfam" id="PF00892"/>
    </source>
</evidence>
<gene>
    <name evidence="3" type="ORF">HRQ87_13445</name>
</gene>
<evidence type="ECO:0000313" key="4">
    <source>
        <dbReference type="Proteomes" id="UP000777935"/>
    </source>
</evidence>
<feature type="transmembrane region" description="Helical" evidence="1">
    <location>
        <begin position="132"/>
        <end position="149"/>
    </location>
</feature>
<dbReference type="InterPro" id="IPR037185">
    <property type="entry name" value="EmrE-like"/>
</dbReference>
<feature type="transmembrane region" description="Helical" evidence="1">
    <location>
        <begin position="155"/>
        <end position="176"/>
    </location>
</feature>
<proteinExistence type="predicted"/>
<feature type="transmembrane region" description="Helical" evidence="1">
    <location>
        <begin position="183"/>
        <end position="202"/>
    </location>
</feature>
<evidence type="ECO:0000313" key="3">
    <source>
        <dbReference type="EMBL" id="NSX55806.1"/>
    </source>
</evidence>
<keyword evidence="1" id="KW-1133">Transmembrane helix</keyword>
<protein>
    <submittedName>
        <fullName evidence="3">DMT family transporter</fullName>
    </submittedName>
</protein>
<accession>A0ABX2IYT0</accession>
<dbReference type="Pfam" id="PF00892">
    <property type="entry name" value="EamA"/>
    <property type="match status" value="2"/>
</dbReference>
<dbReference type="Proteomes" id="UP000777935">
    <property type="component" value="Unassembled WGS sequence"/>
</dbReference>
<feature type="transmembrane region" description="Helical" evidence="1">
    <location>
        <begin position="44"/>
        <end position="63"/>
    </location>
</feature>
<feature type="domain" description="EamA" evidence="2">
    <location>
        <begin position="158"/>
        <end position="290"/>
    </location>
</feature>
<comment type="caution">
    <text evidence="3">The sequence shown here is derived from an EMBL/GenBank/DDBJ whole genome shotgun (WGS) entry which is preliminary data.</text>
</comment>
<feature type="transmembrane region" description="Helical" evidence="1">
    <location>
        <begin position="16"/>
        <end position="38"/>
    </location>
</feature>
<name>A0ABX2IYT0_9RHOB</name>
<feature type="transmembrane region" description="Helical" evidence="1">
    <location>
        <begin position="252"/>
        <end position="269"/>
    </location>
</feature>
<feature type="transmembrane region" description="Helical" evidence="1">
    <location>
        <begin position="75"/>
        <end position="92"/>
    </location>
</feature>
<dbReference type="SUPFAM" id="SSF103481">
    <property type="entry name" value="Multidrug resistance efflux transporter EmrE"/>
    <property type="match status" value="2"/>
</dbReference>
<dbReference type="InterPro" id="IPR052756">
    <property type="entry name" value="Alkyne_AA_exporter"/>
</dbReference>
<feature type="transmembrane region" description="Helical" evidence="1">
    <location>
        <begin position="104"/>
        <end position="125"/>
    </location>
</feature>
<evidence type="ECO:0000256" key="1">
    <source>
        <dbReference type="SAM" id="Phobius"/>
    </source>
</evidence>
<keyword evidence="1" id="KW-0472">Membrane</keyword>
<dbReference type="InterPro" id="IPR000620">
    <property type="entry name" value="EamA_dom"/>
</dbReference>
<feature type="transmembrane region" description="Helical" evidence="1">
    <location>
        <begin position="275"/>
        <end position="292"/>
    </location>
</feature>
<feature type="transmembrane region" description="Helical" evidence="1">
    <location>
        <begin position="222"/>
        <end position="240"/>
    </location>
</feature>
<dbReference type="PANTHER" id="PTHR12715">
    <property type="entry name" value="TRANSPORTER, DRUG/METABOLITE EXPORTER FAMILY"/>
    <property type="match status" value="1"/>
</dbReference>
<keyword evidence="4" id="KW-1185">Reference proteome</keyword>
<reference evidence="3 4" key="1">
    <citation type="submission" date="2020-06" db="EMBL/GenBank/DDBJ databases">
        <title>Sulfitobacter algicola sp. nov., isolated from green algae.</title>
        <authorList>
            <person name="Wang C."/>
        </authorList>
    </citation>
    <scope>NUCLEOTIDE SEQUENCE [LARGE SCALE GENOMIC DNA]</scope>
    <source>
        <strain evidence="3 4">1151</strain>
    </source>
</reference>
<sequence>MPTPTEKIKLVNYRHIIPAIGVSVLSWAAAFPGIRFALNELEPIPLANIRFLIAGLVATAWLVWTRPNIPRLTDAGIFLICGALGIAAYNIFLNLGQVTVSPGAASFIVNMLPIIASIIGFFALGERLPLRSWIGSLISFFGMALIAQAQPGGLAFGSGAMLVFIAACCAAILFVLQRPLVARYGAVTCTAYTVLAGLIFLLPWSGEGIQQIGNASFKTTVIVVFLGIFPSALAYASWAYSIGQIGPGRTVNSLYLVPPISLTLSFILLRDIPSFQTIIGGSIAIFGVYIFHSTNKIMRRAKTEE</sequence>
<organism evidence="3 4">
    <name type="scientific">Parasulfitobacter algicola</name>
    <dbReference type="NCBI Taxonomy" id="2614809"/>
    <lineage>
        <taxon>Bacteria</taxon>
        <taxon>Pseudomonadati</taxon>
        <taxon>Pseudomonadota</taxon>
        <taxon>Alphaproteobacteria</taxon>
        <taxon>Rhodobacterales</taxon>
        <taxon>Roseobacteraceae</taxon>
        <taxon>Parasulfitobacter</taxon>
    </lineage>
</organism>
<keyword evidence="1" id="KW-0812">Transmembrane</keyword>
<dbReference type="PANTHER" id="PTHR12715:SF4">
    <property type="entry name" value="EAMA DOMAIN-CONTAINING PROTEIN"/>
    <property type="match status" value="1"/>
</dbReference>
<dbReference type="RefSeq" id="WP_174138961.1">
    <property type="nucleotide sequence ID" value="NZ_JABUFE010000008.1"/>
</dbReference>
<dbReference type="EMBL" id="JABUFE010000008">
    <property type="protein sequence ID" value="NSX55806.1"/>
    <property type="molecule type" value="Genomic_DNA"/>
</dbReference>